<dbReference type="RefSeq" id="WP_124924798.1">
    <property type="nucleotide sequence ID" value="NZ_BMOH01000001.1"/>
</dbReference>
<evidence type="ECO:0000313" key="6">
    <source>
        <dbReference type="EMBL" id="RRD01725.1"/>
    </source>
</evidence>
<gene>
    <name evidence="6" type="ORF">EHS89_04010</name>
</gene>
<dbReference type="InterPro" id="IPR047057">
    <property type="entry name" value="MerR_fam"/>
</dbReference>
<dbReference type="Gene3D" id="1.10.1660.10">
    <property type="match status" value="1"/>
</dbReference>
<comment type="caution">
    <text evidence="6">The sequence shown here is derived from an EMBL/GenBank/DDBJ whole genome shotgun (WGS) entry which is preliminary data.</text>
</comment>
<dbReference type="PANTHER" id="PTHR30204">
    <property type="entry name" value="REDOX-CYCLING DRUG-SENSING TRANSCRIPTIONAL ACTIVATOR SOXR"/>
    <property type="match status" value="1"/>
</dbReference>
<accession>A0A3P1SXL3</accession>
<dbReference type="SUPFAM" id="SSF46955">
    <property type="entry name" value="Putative DNA-binding domain"/>
    <property type="match status" value="1"/>
</dbReference>
<evidence type="ECO:0000256" key="2">
    <source>
        <dbReference type="ARBA" id="ARBA00023015"/>
    </source>
</evidence>
<organism evidence="6 7">
    <name type="scientific">Amphritea balenae</name>
    <dbReference type="NCBI Taxonomy" id="452629"/>
    <lineage>
        <taxon>Bacteria</taxon>
        <taxon>Pseudomonadati</taxon>
        <taxon>Pseudomonadota</taxon>
        <taxon>Gammaproteobacteria</taxon>
        <taxon>Oceanospirillales</taxon>
        <taxon>Oceanospirillaceae</taxon>
        <taxon>Amphritea</taxon>
    </lineage>
</organism>
<reference evidence="6 7" key="1">
    <citation type="submission" date="2018-11" db="EMBL/GenBank/DDBJ databases">
        <title>The draft genome sequence of Amphritea balenae JAMM 1525T.</title>
        <authorList>
            <person name="Fang Z."/>
            <person name="Zhang Y."/>
            <person name="Han X."/>
        </authorList>
    </citation>
    <scope>NUCLEOTIDE SEQUENCE [LARGE SCALE GENOMIC DNA]</scope>
    <source>
        <strain evidence="6 7">JAMM 1525</strain>
    </source>
</reference>
<dbReference type="OrthoDB" id="9808480at2"/>
<dbReference type="InterPro" id="IPR009061">
    <property type="entry name" value="DNA-bd_dom_put_sf"/>
</dbReference>
<protein>
    <submittedName>
        <fullName evidence="6">MerR family transcriptional regulator</fullName>
    </submittedName>
</protein>
<evidence type="ECO:0000256" key="1">
    <source>
        <dbReference type="ARBA" id="ARBA00022491"/>
    </source>
</evidence>
<evidence type="ECO:0000256" key="4">
    <source>
        <dbReference type="ARBA" id="ARBA00023163"/>
    </source>
</evidence>
<dbReference type="InterPro" id="IPR000551">
    <property type="entry name" value="MerR-type_HTH_dom"/>
</dbReference>
<dbReference type="EMBL" id="RQXV01000001">
    <property type="protein sequence ID" value="RRD01725.1"/>
    <property type="molecule type" value="Genomic_DNA"/>
</dbReference>
<dbReference type="PANTHER" id="PTHR30204:SF69">
    <property type="entry name" value="MERR-FAMILY TRANSCRIPTIONAL REGULATOR"/>
    <property type="match status" value="1"/>
</dbReference>
<feature type="domain" description="HTH merR-type" evidence="5">
    <location>
        <begin position="1"/>
        <end position="70"/>
    </location>
</feature>
<keyword evidence="1" id="KW-0678">Repressor</keyword>
<dbReference type="AlphaFoldDB" id="A0A3P1SXL3"/>
<keyword evidence="7" id="KW-1185">Reference proteome</keyword>
<dbReference type="PRINTS" id="PR00040">
    <property type="entry name" value="HTHMERR"/>
</dbReference>
<keyword evidence="4" id="KW-0804">Transcription</keyword>
<keyword evidence="3" id="KW-0238">DNA-binding</keyword>
<dbReference type="PROSITE" id="PS50937">
    <property type="entry name" value="HTH_MERR_2"/>
    <property type="match status" value="1"/>
</dbReference>
<keyword evidence="2" id="KW-0805">Transcription regulation</keyword>
<sequence>MLTVSQLAKQFGISRTSILYYEREGLLLPRTRSENGYRWYGPEEINRLEKIMAYRSFGVPVAQLSNLIDRSNDACQEKILQDQFNALEWEIQQLRLQQKAILQFMEQPELVEEKVISKERWTQIMSDAGLTDEDQHNWHIHFEQTKPEGHQRFLESLNIKPAEIKSIREWSKP</sequence>
<dbReference type="Proteomes" id="UP000267535">
    <property type="component" value="Unassembled WGS sequence"/>
</dbReference>
<evidence type="ECO:0000313" key="7">
    <source>
        <dbReference type="Proteomes" id="UP000267535"/>
    </source>
</evidence>
<dbReference type="GO" id="GO:0003700">
    <property type="term" value="F:DNA-binding transcription factor activity"/>
    <property type="evidence" value="ECO:0007669"/>
    <property type="project" value="InterPro"/>
</dbReference>
<dbReference type="SMART" id="SM00422">
    <property type="entry name" value="HTH_MERR"/>
    <property type="match status" value="1"/>
</dbReference>
<name>A0A3P1SXL3_9GAMM</name>
<dbReference type="GO" id="GO:0003677">
    <property type="term" value="F:DNA binding"/>
    <property type="evidence" value="ECO:0007669"/>
    <property type="project" value="UniProtKB-KW"/>
</dbReference>
<evidence type="ECO:0000259" key="5">
    <source>
        <dbReference type="PROSITE" id="PS50937"/>
    </source>
</evidence>
<proteinExistence type="predicted"/>
<dbReference type="Pfam" id="PF13411">
    <property type="entry name" value="MerR_1"/>
    <property type="match status" value="1"/>
</dbReference>
<evidence type="ECO:0000256" key="3">
    <source>
        <dbReference type="ARBA" id="ARBA00023125"/>
    </source>
</evidence>